<organism evidence="1 2">
    <name type="scientific">Paenibacillus agricola</name>
    <dbReference type="NCBI Taxonomy" id="2716264"/>
    <lineage>
        <taxon>Bacteria</taxon>
        <taxon>Bacillati</taxon>
        <taxon>Bacillota</taxon>
        <taxon>Bacilli</taxon>
        <taxon>Bacillales</taxon>
        <taxon>Paenibacillaceae</taxon>
        <taxon>Paenibacillus</taxon>
    </lineage>
</organism>
<proteinExistence type="predicted"/>
<sequence length="75" mass="8924">MEITSFELSEINCEKIKYVVLHEVKVEEPYVVDFDADDSPERWLDQWDLKNWCIISAYEKDERIDGCQKSTSLLH</sequence>
<accession>A0ABX0JIF3</accession>
<name>A0ABX0JIF3_9BACL</name>
<dbReference type="Proteomes" id="UP001165962">
    <property type="component" value="Unassembled WGS sequence"/>
</dbReference>
<evidence type="ECO:0000313" key="1">
    <source>
        <dbReference type="EMBL" id="NHN35230.1"/>
    </source>
</evidence>
<evidence type="ECO:0000313" key="2">
    <source>
        <dbReference type="Proteomes" id="UP001165962"/>
    </source>
</evidence>
<keyword evidence="2" id="KW-1185">Reference proteome</keyword>
<reference evidence="1" key="1">
    <citation type="submission" date="2020-03" db="EMBL/GenBank/DDBJ databases">
        <title>Draft sequencing of Paenibacilllus sp. S3N08.</title>
        <authorList>
            <person name="Kim D.-U."/>
        </authorList>
    </citation>
    <scope>NUCLEOTIDE SEQUENCE</scope>
    <source>
        <strain evidence="1">S3N08</strain>
    </source>
</reference>
<gene>
    <name evidence="1" type="ORF">G9U52_36505</name>
</gene>
<protein>
    <submittedName>
        <fullName evidence="1">Uncharacterized protein</fullName>
    </submittedName>
</protein>
<comment type="caution">
    <text evidence="1">The sequence shown here is derived from an EMBL/GenBank/DDBJ whole genome shotgun (WGS) entry which is preliminary data.</text>
</comment>
<dbReference type="EMBL" id="JAAOIW010000029">
    <property type="protein sequence ID" value="NHN35230.1"/>
    <property type="molecule type" value="Genomic_DNA"/>
</dbReference>